<dbReference type="EMBL" id="FQUO01000001">
    <property type="protein sequence ID" value="SHE28309.1"/>
    <property type="molecule type" value="Genomic_DNA"/>
</dbReference>
<protein>
    <submittedName>
        <fullName evidence="2">DNA binding domain-containing protein, excisionase family</fullName>
    </submittedName>
</protein>
<dbReference type="STRING" id="1302690.BUE76_22890"/>
<name>A0A1M4S7X9_9BACT</name>
<keyword evidence="3" id="KW-1185">Reference proteome</keyword>
<sequence>MSSIILSGVTLESLLLQIEQLLDAKIGMQHQTQKTEVSGYLSRKEVANLLKITLPTLHDYTKQGKLQAYKIGTRVLYKECEVKASLEGISSRKHKKGGVYHG</sequence>
<evidence type="ECO:0000313" key="2">
    <source>
        <dbReference type="EMBL" id="SHE28309.1"/>
    </source>
</evidence>
<dbReference type="SUPFAM" id="SSF46955">
    <property type="entry name" value="Putative DNA-binding domain"/>
    <property type="match status" value="1"/>
</dbReference>
<accession>A0A1M4S7X9</accession>
<dbReference type="RefSeq" id="WP_073038805.1">
    <property type="nucleotide sequence ID" value="NZ_FQUO01000001.1"/>
</dbReference>
<reference evidence="2 3" key="1">
    <citation type="submission" date="2016-11" db="EMBL/GenBank/DDBJ databases">
        <authorList>
            <person name="Jaros S."/>
            <person name="Januszkiewicz K."/>
            <person name="Wedrychowicz H."/>
        </authorList>
    </citation>
    <scope>NUCLEOTIDE SEQUENCE [LARGE SCALE GENOMIC DNA]</scope>
    <source>
        <strain evidence="2 3">DSM 26897</strain>
    </source>
</reference>
<evidence type="ECO:0000313" key="3">
    <source>
        <dbReference type="Proteomes" id="UP000184368"/>
    </source>
</evidence>
<gene>
    <name evidence="2" type="ORF">SAMN05444008_1016</name>
</gene>
<proteinExistence type="predicted"/>
<dbReference type="Pfam" id="PF12728">
    <property type="entry name" value="HTH_17"/>
    <property type="match status" value="1"/>
</dbReference>
<feature type="domain" description="Helix-turn-helix" evidence="1">
    <location>
        <begin position="40"/>
        <end position="87"/>
    </location>
</feature>
<dbReference type="InterPro" id="IPR009061">
    <property type="entry name" value="DNA-bd_dom_put_sf"/>
</dbReference>
<dbReference type="GO" id="GO:0003677">
    <property type="term" value="F:DNA binding"/>
    <property type="evidence" value="ECO:0007669"/>
    <property type="project" value="InterPro"/>
</dbReference>
<dbReference type="Proteomes" id="UP000184368">
    <property type="component" value="Unassembled WGS sequence"/>
</dbReference>
<dbReference type="InterPro" id="IPR010093">
    <property type="entry name" value="SinI_DNA-bd"/>
</dbReference>
<dbReference type="InterPro" id="IPR041657">
    <property type="entry name" value="HTH_17"/>
</dbReference>
<dbReference type="NCBIfam" id="TIGR01764">
    <property type="entry name" value="excise"/>
    <property type="match status" value="1"/>
</dbReference>
<dbReference type="AlphaFoldDB" id="A0A1M4S7X9"/>
<organism evidence="2 3">
    <name type="scientific">Cnuella takakiae</name>
    <dbReference type="NCBI Taxonomy" id="1302690"/>
    <lineage>
        <taxon>Bacteria</taxon>
        <taxon>Pseudomonadati</taxon>
        <taxon>Bacteroidota</taxon>
        <taxon>Chitinophagia</taxon>
        <taxon>Chitinophagales</taxon>
        <taxon>Chitinophagaceae</taxon>
        <taxon>Cnuella</taxon>
    </lineage>
</organism>
<dbReference type="OrthoDB" id="679273at2"/>
<evidence type="ECO:0000259" key="1">
    <source>
        <dbReference type="Pfam" id="PF12728"/>
    </source>
</evidence>